<organism evidence="2">
    <name type="scientific">Dasosvirus sp</name>
    <dbReference type="NCBI Taxonomy" id="2487764"/>
    <lineage>
        <taxon>Viruses</taxon>
        <taxon>Varidnaviria</taxon>
        <taxon>Bamfordvirae</taxon>
        <taxon>Nucleocytoviricota</taxon>
        <taxon>Megaviricetes</taxon>
        <taxon>Imitervirales</taxon>
        <taxon>Mimiviridae</taxon>
        <taxon>Klosneuvirinae</taxon>
    </lineage>
</organism>
<evidence type="ECO:0000256" key="1">
    <source>
        <dbReference type="SAM" id="MobiDB-lite"/>
    </source>
</evidence>
<gene>
    <name evidence="2" type="ORF">Dasosvirus5_12</name>
</gene>
<dbReference type="EMBL" id="MK072046">
    <property type="protein sequence ID" value="AYV77533.1"/>
    <property type="molecule type" value="Genomic_DNA"/>
</dbReference>
<name>A0A3G4ZV87_9VIRU</name>
<feature type="compositionally biased region" description="Basic and acidic residues" evidence="1">
    <location>
        <begin position="99"/>
        <end position="111"/>
    </location>
</feature>
<sequence length="129" mass="15059">MNVGDRNILLDEYVKITITIKNIREKLNKYKKSVEKKVINASTDREQQNIISDFTESITRIKNNPEITQKFKILKQRQTELRNILTQNKDISVSSTDSAEIKDKNTDSPDDEKLIKCLQTKYKILSSKR</sequence>
<protein>
    <submittedName>
        <fullName evidence="2">Uncharacterized protein</fullName>
    </submittedName>
</protein>
<proteinExistence type="predicted"/>
<accession>A0A3G4ZV87</accession>
<evidence type="ECO:0000313" key="2">
    <source>
        <dbReference type="EMBL" id="AYV77533.1"/>
    </source>
</evidence>
<reference evidence="2" key="1">
    <citation type="submission" date="2018-10" db="EMBL/GenBank/DDBJ databases">
        <title>Hidden diversity of soil giant viruses.</title>
        <authorList>
            <person name="Schulz F."/>
            <person name="Alteio L."/>
            <person name="Goudeau D."/>
            <person name="Ryan E.M."/>
            <person name="Malmstrom R.R."/>
            <person name="Blanchard J."/>
            <person name="Woyke T."/>
        </authorList>
    </citation>
    <scope>NUCLEOTIDE SEQUENCE</scope>
    <source>
        <strain evidence="2">DSV1</strain>
    </source>
</reference>
<feature type="region of interest" description="Disordered" evidence="1">
    <location>
        <begin position="92"/>
        <end position="111"/>
    </location>
</feature>